<protein>
    <submittedName>
        <fullName evidence="3">Secreted protein</fullName>
    </submittedName>
</protein>
<gene>
    <name evidence="1" type="ORF">HDID_LOCUS10958</name>
</gene>
<reference evidence="1 2" key="2">
    <citation type="submission" date="2018-11" db="EMBL/GenBank/DDBJ databases">
        <authorList>
            <consortium name="Pathogen Informatics"/>
        </authorList>
    </citation>
    <scope>NUCLEOTIDE SEQUENCE [LARGE SCALE GENOMIC DNA]</scope>
</reference>
<evidence type="ECO:0000313" key="2">
    <source>
        <dbReference type="Proteomes" id="UP000274504"/>
    </source>
</evidence>
<sequence>MSLNVVVLAVRTSSSLDAFLHSNSAFTFDGADSCAKEEHYTLYLRIHMEESRCPERFPVHCHQGCAHPNQNFVLCGVVC</sequence>
<organism evidence="3">
    <name type="scientific">Hymenolepis diminuta</name>
    <name type="common">Rat tapeworm</name>
    <dbReference type="NCBI Taxonomy" id="6216"/>
    <lineage>
        <taxon>Eukaryota</taxon>
        <taxon>Metazoa</taxon>
        <taxon>Spiralia</taxon>
        <taxon>Lophotrochozoa</taxon>
        <taxon>Platyhelminthes</taxon>
        <taxon>Cestoda</taxon>
        <taxon>Eucestoda</taxon>
        <taxon>Cyclophyllidea</taxon>
        <taxon>Hymenolepididae</taxon>
        <taxon>Hymenolepis</taxon>
    </lineage>
</organism>
<evidence type="ECO:0000313" key="1">
    <source>
        <dbReference type="EMBL" id="VDL64423.1"/>
    </source>
</evidence>
<name>A0A0R3SYW5_HYMDI</name>
<dbReference type="WBParaSite" id="HDID_0001096101-mRNA-1">
    <property type="protein sequence ID" value="HDID_0001096101-mRNA-1"/>
    <property type="gene ID" value="HDID_0001096101"/>
</dbReference>
<dbReference type="AlphaFoldDB" id="A0A0R3SYW5"/>
<dbReference type="Proteomes" id="UP000274504">
    <property type="component" value="Unassembled WGS sequence"/>
</dbReference>
<reference evidence="3" key="1">
    <citation type="submission" date="2017-02" db="UniProtKB">
        <authorList>
            <consortium name="WormBaseParasite"/>
        </authorList>
    </citation>
    <scope>IDENTIFICATION</scope>
</reference>
<evidence type="ECO:0000313" key="3">
    <source>
        <dbReference type="WBParaSite" id="HDID_0001096101-mRNA-1"/>
    </source>
</evidence>
<accession>A0A0R3SYW5</accession>
<proteinExistence type="predicted"/>
<dbReference type="EMBL" id="UYSG01012182">
    <property type="protein sequence ID" value="VDL64423.1"/>
    <property type="molecule type" value="Genomic_DNA"/>
</dbReference>